<keyword evidence="1" id="KW-0433">Leucine-rich repeat</keyword>
<evidence type="ECO:0000256" key="1">
    <source>
        <dbReference type="ARBA" id="ARBA00022614"/>
    </source>
</evidence>
<gene>
    <name evidence="4" type="ORF">RQM59_03175</name>
</gene>
<name>A0ABU3LCB1_9FLAO</name>
<comment type="caution">
    <text evidence="4">The sequence shown here is derived from an EMBL/GenBank/DDBJ whole genome shotgun (WGS) entry which is preliminary data.</text>
</comment>
<dbReference type="PANTHER" id="PTHR47566:SF1">
    <property type="entry name" value="PROTEIN NUD1"/>
    <property type="match status" value="1"/>
</dbReference>
<dbReference type="PANTHER" id="PTHR47566">
    <property type="match status" value="1"/>
</dbReference>
<keyword evidence="5" id="KW-1185">Reference proteome</keyword>
<evidence type="ECO:0000256" key="2">
    <source>
        <dbReference type="ARBA" id="ARBA00022737"/>
    </source>
</evidence>
<feature type="chain" id="PRO_5045961133" evidence="3">
    <location>
        <begin position="23"/>
        <end position="963"/>
    </location>
</feature>
<evidence type="ECO:0000313" key="4">
    <source>
        <dbReference type="EMBL" id="MDT7831364.1"/>
    </source>
</evidence>
<dbReference type="InterPro" id="IPR052574">
    <property type="entry name" value="CDIRP"/>
</dbReference>
<keyword evidence="3" id="KW-0732">Signal</keyword>
<organism evidence="4 5">
    <name type="scientific">Asprobacillus argus</name>
    <dbReference type="NCBI Taxonomy" id="3076534"/>
    <lineage>
        <taxon>Bacteria</taxon>
        <taxon>Pseudomonadati</taxon>
        <taxon>Bacteroidota</taxon>
        <taxon>Flavobacteriia</taxon>
        <taxon>Flavobacteriales</taxon>
        <taxon>Flavobacteriaceae</taxon>
        <taxon>Asprobacillus</taxon>
    </lineage>
</organism>
<proteinExistence type="predicted"/>
<dbReference type="SUPFAM" id="SSF52058">
    <property type="entry name" value="L domain-like"/>
    <property type="match status" value="2"/>
</dbReference>
<dbReference type="Proteomes" id="UP001257277">
    <property type="component" value="Unassembled WGS sequence"/>
</dbReference>
<dbReference type="InterPro" id="IPR032675">
    <property type="entry name" value="LRR_dom_sf"/>
</dbReference>
<evidence type="ECO:0000313" key="5">
    <source>
        <dbReference type="Proteomes" id="UP001257277"/>
    </source>
</evidence>
<sequence>MFSIKHISLLLLFVLSSTVLFSQNTFVPDDNFEQLLIDLGYDTGPLDDYVLTANINGVQSLEVITTDIASLEGINGFTSLKNLRVEFNNDLVHIDLSQNLQLETLIILNSPIEVLHLTANTRITDLTIGGTSLIYLDLSNHDEIININLSMGIFETINLRNGGNSNIQNFDATDNANLSCFIVDNSTYSVANWTNIDTPSVFLDSSSGCNIPSYTYIPDDNFEAALINKGVDTVMDNYVLTSSINTLHELFIENESIEDLTGIEDFIGMQHLQVNDNLITSINITTLSKLVTLSISNNSLSSLNVSQNANLENLFCAYNDLPSLYVGNNPILSFLDMRANQVPSIDVTANPELKLFYCDQNPITTLDISQNPILLNIRLNETNLTTVDFRNGSNTTVNTFSALNNPDLDCIFVDNRIYSEATWTNIDPGARFVENIAECSNADLTYVPDDNFEQALIDQGYDSGPLDDYVLTATIEVITSLDVSDQGIQDLTGIEDFTSLGFLNCSMNLLAELDLATNTQLYRLEAFNNQLSTLNITQNTALTFLYISDNLLTTVDLSNNAVLKNLLISDNLLVTIDITNNIALEQVFIYSNSLTTLDVTKNVNLEELSCHNNLLTSLDVTKNVKMMSFTCSENLLTAIDVTKNTMLELFECSNNEISAIDVSQNTVLSHFFCNFNVLTSLDVTQNSQLVSLAFQNNQIQNIDLTNNTVLSSLWSGNTLLEALDLSQNSSLTTLSSINSLLSSIDLRNGNNTNMTYFNTTNNPNLRCIFVDNKSYSQANWTNIDTHSIFVETEIECDDVCQITVDVLSDVVANDSYELLALTNGNYYTMSGGNGMALFSGDVITTSQTIYIYNVDATDTTCFAESSFTITINSTLGTTDCTIPEFFTPNNDGINDYWTVNCLISTITSIDIFNRYGKLIYTVTPGGSGWNGTYQYRLISSNTYWYRINFADGLKKRGYFSLRR</sequence>
<protein>
    <submittedName>
        <fullName evidence="4">T9SS type B sorting domain-containing protein</fullName>
    </submittedName>
</protein>
<dbReference type="RefSeq" id="WP_349240611.1">
    <property type="nucleotide sequence ID" value="NZ_JAVTTO010000001.1"/>
</dbReference>
<accession>A0ABU3LCB1</accession>
<reference evidence="4 5" key="1">
    <citation type="submission" date="2023-09" db="EMBL/GenBank/DDBJ databases">
        <title>Novel taxa isolated from Blanes Bay.</title>
        <authorList>
            <person name="Rey-Velasco X."/>
            <person name="Lucena T."/>
        </authorList>
    </citation>
    <scope>NUCLEOTIDE SEQUENCE [LARGE SCALE GENOMIC DNA]</scope>
    <source>
        <strain evidence="4 5">S356</strain>
    </source>
</reference>
<dbReference type="Gene3D" id="3.80.10.10">
    <property type="entry name" value="Ribonuclease Inhibitor"/>
    <property type="match status" value="3"/>
</dbReference>
<dbReference type="EMBL" id="JAVTTO010000001">
    <property type="protein sequence ID" value="MDT7831364.1"/>
    <property type="molecule type" value="Genomic_DNA"/>
</dbReference>
<keyword evidence="2" id="KW-0677">Repeat</keyword>
<feature type="signal peptide" evidence="3">
    <location>
        <begin position="1"/>
        <end position="22"/>
    </location>
</feature>
<evidence type="ECO:0000256" key="3">
    <source>
        <dbReference type="SAM" id="SignalP"/>
    </source>
</evidence>
<dbReference type="Pfam" id="PF13585">
    <property type="entry name" value="CHU_C"/>
    <property type="match status" value="1"/>
</dbReference>
<dbReference type="InterPro" id="IPR026341">
    <property type="entry name" value="T9SS_type_B"/>
</dbReference>
<dbReference type="NCBIfam" id="TIGR04131">
    <property type="entry name" value="Bac_Flav_CTERM"/>
    <property type="match status" value="1"/>
</dbReference>